<organism evidence="2 3">
    <name type="scientific">Planotetraspora thailandica</name>
    <dbReference type="NCBI Taxonomy" id="487172"/>
    <lineage>
        <taxon>Bacteria</taxon>
        <taxon>Bacillati</taxon>
        <taxon>Actinomycetota</taxon>
        <taxon>Actinomycetes</taxon>
        <taxon>Streptosporangiales</taxon>
        <taxon>Streptosporangiaceae</taxon>
        <taxon>Planotetraspora</taxon>
    </lineage>
</organism>
<comment type="caution">
    <text evidence="2">The sequence shown here is derived from an EMBL/GenBank/DDBJ whole genome shotgun (WGS) entry which is preliminary data.</text>
</comment>
<evidence type="ECO:0000259" key="1">
    <source>
        <dbReference type="PROSITE" id="PS51781"/>
    </source>
</evidence>
<dbReference type="AlphaFoldDB" id="A0A8J3V3A0"/>
<dbReference type="Pfam" id="PF08239">
    <property type="entry name" value="SH3_3"/>
    <property type="match status" value="1"/>
</dbReference>
<dbReference type="PROSITE" id="PS51781">
    <property type="entry name" value="SH3B"/>
    <property type="match status" value="2"/>
</dbReference>
<dbReference type="Gene3D" id="2.30.30.40">
    <property type="entry name" value="SH3 Domains"/>
    <property type="match status" value="2"/>
</dbReference>
<keyword evidence="3" id="KW-1185">Reference proteome</keyword>
<feature type="domain" description="SH3b" evidence="1">
    <location>
        <begin position="153"/>
        <end position="219"/>
    </location>
</feature>
<dbReference type="EMBL" id="BOOR01000016">
    <property type="protein sequence ID" value="GII54196.1"/>
    <property type="molecule type" value="Genomic_DNA"/>
</dbReference>
<accession>A0A8J3V3A0</accession>
<reference evidence="2" key="1">
    <citation type="submission" date="2021-01" db="EMBL/GenBank/DDBJ databases">
        <title>Whole genome shotgun sequence of Planotetraspora thailandica NBRC 104271.</title>
        <authorList>
            <person name="Komaki H."/>
            <person name="Tamura T."/>
        </authorList>
    </citation>
    <scope>NUCLEOTIDE SEQUENCE</scope>
    <source>
        <strain evidence="2">NBRC 104271</strain>
    </source>
</reference>
<dbReference type="InterPro" id="IPR003646">
    <property type="entry name" value="SH3-like_bac-type"/>
</dbReference>
<dbReference type="SMART" id="SM00287">
    <property type="entry name" value="SH3b"/>
    <property type="match status" value="2"/>
</dbReference>
<gene>
    <name evidence="2" type="ORF">Pth03_25850</name>
</gene>
<name>A0A8J3V3A0_9ACTN</name>
<evidence type="ECO:0000313" key="3">
    <source>
        <dbReference type="Proteomes" id="UP000605992"/>
    </source>
</evidence>
<dbReference type="Proteomes" id="UP000605992">
    <property type="component" value="Unassembled WGS sequence"/>
</dbReference>
<evidence type="ECO:0000313" key="2">
    <source>
        <dbReference type="EMBL" id="GII54196.1"/>
    </source>
</evidence>
<protein>
    <recommendedName>
        <fullName evidence="1">SH3b domain-containing protein</fullName>
    </recommendedName>
</protein>
<sequence length="301" mass="31867">MSIAAETIRSQPRPGLIRAKRCDQKGDVVRINRRVIPALATCAATGWLASIPSPAEASPLPTHQAQTCTYQVTNLRTGGYLNVRTAPTLKAQPVGTLRPTGARLTGGCTSTLGWVSVKASNGRSGWASGHYLRKTTPVRRISVPARPSLACTYQVANVRRSSFLNVRTAPAVGARRVGALRVSDGRFAGGCTSTHGWTAVKSSNGRSGWAAAHYLRKTSRTPLAASTVRAWGCVYQLAHVQPSSMVTVYSGRGATYQPVGTLTPADGRFGGGCTATQGWVPVTSSNGRPGWVSSYYVQRIG</sequence>
<proteinExistence type="predicted"/>
<feature type="domain" description="SH3b" evidence="1">
    <location>
        <begin position="67"/>
        <end position="136"/>
    </location>
</feature>